<proteinExistence type="predicted"/>
<dbReference type="Proteomes" id="UP001222027">
    <property type="component" value="Unassembled WGS sequence"/>
</dbReference>
<comment type="caution">
    <text evidence="1">The sequence shown here is derived from an EMBL/GenBank/DDBJ whole genome shotgun (WGS) entry which is preliminary data.</text>
</comment>
<dbReference type="AlphaFoldDB" id="A0AAV8QSR1"/>
<keyword evidence="2" id="KW-1185">Reference proteome</keyword>
<sequence length="67" mass="7404">MLWTSPKFTLAGAIVVERRKTTLSLRSSVLLRCRICSLLTGDGDCEWPVTSTLISYSSHGTYYCNSG</sequence>
<accession>A0AAV8QSR1</accession>
<reference evidence="1 2" key="1">
    <citation type="submission" date="2022-12" db="EMBL/GenBank/DDBJ databases">
        <title>Chromosome-scale assembly of the Ensete ventricosum genome.</title>
        <authorList>
            <person name="Dussert Y."/>
            <person name="Stocks J."/>
            <person name="Wendawek A."/>
            <person name="Woldeyes F."/>
            <person name="Nichols R.A."/>
            <person name="Borrell J.S."/>
        </authorList>
    </citation>
    <scope>NUCLEOTIDE SEQUENCE [LARGE SCALE GENOMIC DNA]</scope>
    <source>
        <strain evidence="2">cv. Maze</strain>
        <tissue evidence="1">Seeds</tissue>
    </source>
</reference>
<dbReference type="EMBL" id="JAQQAF010000006">
    <property type="protein sequence ID" value="KAJ8478810.1"/>
    <property type="molecule type" value="Genomic_DNA"/>
</dbReference>
<evidence type="ECO:0000313" key="2">
    <source>
        <dbReference type="Proteomes" id="UP001222027"/>
    </source>
</evidence>
<gene>
    <name evidence="1" type="ORF">OPV22_022537</name>
</gene>
<protein>
    <submittedName>
        <fullName evidence="1">Uncharacterized protein</fullName>
    </submittedName>
</protein>
<organism evidence="1 2">
    <name type="scientific">Ensete ventricosum</name>
    <name type="common">Abyssinian banana</name>
    <name type="synonym">Musa ensete</name>
    <dbReference type="NCBI Taxonomy" id="4639"/>
    <lineage>
        <taxon>Eukaryota</taxon>
        <taxon>Viridiplantae</taxon>
        <taxon>Streptophyta</taxon>
        <taxon>Embryophyta</taxon>
        <taxon>Tracheophyta</taxon>
        <taxon>Spermatophyta</taxon>
        <taxon>Magnoliopsida</taxon>
        <taxon>Liliopsida</taxon>
        <taxon>Zingiberales</taxon>
        <taxon>Musaceae</taxon>
        <taxon>Ensete</taxon>
    </lineage>
</organism>
<name>A0AAV8QSR1_ENSVE</name>
<evidence type="ECO:0000313" key="1">
    <source>
        <dbReference type="EMBL" id="KAJ8478810.1"/>
    </source>
</evidence>